<keyword evidence="1" id="KW-0812">Transmembrane</keyword>
<feature type="transmembrane region" description="Helical" evidence="1">
    <location>
        <begin position="63"/>
        <end position="80"/>
    </location>
</feature>
<evidence type="ECO:0000313" key="2">
    <source>
        <dbReference type="EMBL" id="MDH6281591.1"/>
    </source>
</evidence>
<accession>A0ABT6MBA4</accession>
<name>A0ABT6MBA4_9NOCA</name>
<evidence type="ECO:0000256" key="1">
    <source>
        <dbReference type="SAM" id="Phobius"/>
    </source>
</evidence>
<keyword evidence="1" id="KW-1133">Transmembrane helix</keyword>
<feature type="transmembrane region" description="Helical" evidence="1">
    <location>
        <begin position="86"/>
        <end position="110"/>
    </location>
</feature>
<organism evidence="2 3">
    <name type="scientific">Prescottella agglutinans</name>
    <dbReference type="NCBI Taxonomy" id="1644129"/>
    <lineage>
        <taxon>Bacteria</taxon>
        <taxon>Bacillati</taxon>
        <taxon>Actinomycetota</taxon>
        <taxon>Actinomycetes</taxon>
        <taxon>Mycobacteriales</taxon>
        <taxon>Nocardiaceae</taxon>
        <taxon>Prescottella</taxon>
    </lineage>
</organism>
<sequence length="135" mass="13661">MDSIGLRVALCLTFTIAGAVIVWTARAAASGRLGRNPYVGVRTPSTMASDATWIAAHRASRPLTEIGGWLAIVAGLGALVPMDESMLTAVGIAGAGCLVGFALAGAWFGVRAARAVPTEADSDADTDSDADVDAT</sequence>
<keyword evidence="3" id="KW-1185">Reference proteome</keyword>
<protein>
    <submittedName>
        <fullName evidence="2">Membrane protein</fullName>
    </submittedName>
</protein>
<dbReference type="Proteomes" id="UP001160334">
    <property type="component" value="Unassembled WGS sequence"/>
</dbReference>
<feature type="transmembrane region" description="Helical" evidence="1">
    <location>
        <begin position="6"/>
        <end position="25"/>
    </location>
</feature>
<reference evidence="2 3" key="1">
    <citation type="submission" date="2023-04" db="EMBL/GenBank/DDBJ databases">
        <title>Forest soil microbial communities from Buena Vista Peninsula, Colon Province, Panama.</title>
        <authorList>
            <person name="Bouskill N."/>
        </authorList>
    </citation>
    <scope>NUCLEOTIDE SEQUENCE [LARGE SCALE GENOMIC DNA]</scope>
    <source>
        <strain evidence="2 3">CFH S0262</strain>
    </source>
</reference>
<dbReference type="InterPro" id="IPR025962">
    <property type="entry name" value="SdpI/YhfL"/>
</dbReference>
<dbReference type="RefSeq" id="WP_280760915.1">
    <property type="nucleotide sequence ID" value="NZ_JARXVC010000006.1"/>
</dbReference>
<gene>
    <name evidence="2" type="ORF">M2280_002812</name>
</gene>
<evidence type="ECO:0000313" key="3">
    <source>
        <dbReference type="Proteomes" id="UP001160334"/>
    </source>
</evidence>
<comment type="caution">
    <text evidence="2">The sequence shown here is derived from an EMBL/GenBank/DDBJ whole genome shotgun (WGS) entry which is preliminary data.</text>
</comment>
<dbReference type="Pfam" id="PF13630">
    <property type="entry name" value="SdpI"/>
    <property type="match status" value="1"/>
</dbReference>
<dbReference type="EMBL" id="JARXVC010000006">
    <property type="protein sequence ID" value="MDH6281591.1"/>
    <property type="molecule type" value="Genomic_DNA"/>
</dbReference>
<proteinExistence type="predicted"/>
<keyword evidence="1" id="KW-0472">Membrane</keyword>